<dbReference type="CDD" id="cd11341">
    <property type="entry name" value="AmyAc_Pullulanase_LD-like"/>
    <property type="match status" value="1"/>
</dbReference>
<dbReference type="CDD" id="cd02860">
    <property type="entry name" value="E_set_Pullulanase"/>
    <property type="match status" value="1"/>
</dbReference>
<dbReference type="InterPro" id="IPR013783">
    <property type="entry name" value="Ig-like_fold"/>
</dbReference>
<dbReference type="InterPro" id="IPR040671">
    <property type="entry name" value="Pullulanase_N2"/>
</dbReference>
<evidence type="ECO:0000256" key="1">
    <source>
        <dbReference type="ARBA" id="ARBA00008061"/>
    </source>
</evidence>
<dbReference type="SUPFAM" id="SSF51011">
    <property type="entry name" value="Glycosyl hydrolase domain"/>
    <property type="match status" value="2"/>
</dbReference>
<dbReference type="Gene3D" id="2.60.40.1180">
    <property type="entry name" value="Golgi alpha-mannosidase II"/>
    <property type="match status" value="2"/>
</dbReference>
<keyword evidence="5" id="KW-1185">Reference proteome</keyword>
<dbReference type="Pfam" id="PF11852">
    <property type="entry name" value="Pullul_strch_C"/>
    <property type="match status" value="1"/>
</dbReference>
<dbReference type="InterPro" id="IPR013780">
    <property type="entry name" value="Glyco_hydro_b"/>
</dbReference>
<dbReference type="NCBIfam" id="TIGR02103">
    <property type="entry name" value="pullul_strch"/>
    <property type="match status" value="1"/>
</dbReference>
<dbReference type="InterPro" id="IPR014756">
    <property type="entry name" value="Ig_E-set"/>
</dbReference>
<dbReference type="RefSeq" id="WP_187720985.1">
    <property type="nucleotide sequence ID" value="NZ_BAABBL010000021.1"/>
</dbReference>
<dbReference type="Pfam" id="PF00128">
    <property type="entry name" value="Alpha-amylase"/>
    <property type="match status" value="1"/>
</dbReference>
<evidence type="ECO:0000259" key="3">
    <source>
        <dbReference type="SMART" id="SM00642"/>
    </source>
</evidence>
<dbReference type="SUPFAM" id="SSF81296">
    <property type="entry name" value="E set domains"/>
    <property type="match status" value="2"/>
</dbReference>
<evidence type="ECO:0000313" key="4">
    <source>
        <dbReference type="EMBL" id="QNP55861.1"/>
    </source>
</evidence>
<dbReference type="Proteomes" id="UP000516117">
    <property type="component" value="Chromosome"/>
</dbReference>
<evidence type="ECO:0000256" key="2">
    <source>
        <dbReference type="SAM" id="SignalP"/>
    </source>
</evidence>
<proteinExistence type="inferred from homology"/>
<dbReference type="Pfam" id="PF17967">
    <property type="entry name" value="Pullulanase_N2"/>
    <property type="match status" value="1"/>
</dbReference>
<organism evidence="4 5">
    <name type="scientific">Tessaracoccus defluvii</name>
    <dbReference type="NCBI Taxonomy" id="1285901"/>
    <lineage>
        <taxon>Bacteria</taxon>
        <taxon>Bacillati</taxon>
        <taxon>Actinomycetota</taxon>
        <taxon>Actinomycetes</taxon>
        <taxon>Propionibacteriales</taxon>
        <taxon>Propionibacteriaceae</taxon>
        <taxon>Tessaracoccus</taxon>
    </lineage>
</organism>
<dbReference type="KEGG" id="tdf:H9L22_17425"/>
<dbReference type="CDD" id="cd11339">
    <property type="entry name" value="AmyAc_bac_CMD_like_2"/>
    <property type="match status" value="1"/>
</dbReference>
<dbReference type="InterPro" id="IPR054409">
    <property type="entry name" value="X25_BaPul-like"/>
</dbReference>
<dbReference type="InterPro" id="IPR006047">
    <property type="entry name" value="GH13_cat_dom"/>
</dbReference>
<dbReference type="Pfam" id="PF02922">
    <property type="entry name" value="CBM_48"/>
    <property type="match status" value="1"/>
</dbReference>
<name>A0A7H0H5P5_9ACTN</name>
<dbReference type="EMBL" id="CP060789">
    <property type="protein sequence ID" value="QNP55861.1"/>
    <property type="molecule type" value="Genomic_DNA"/>
</dbReference>
<dbReference type="InterPro" id="IPR004193">
    <property type="entry name" value="Glyco_hydro_13_N"/>
</dbReference>
<dbReference type="GO" id="GO:0005975">
    <property type="term" value="P:carbohydrate metabolic process"/>
    <property type="evidence" value="ECO:0007669"/>
    <property type="project" value="InterPro"/>
</dbReference>
<dbReference type="Gene3D" id="3.20.20.80">
    <property type="entry name" value="Glycosidases"/>
    <property type="match status" value="2"/>
</dbReference>
<protein>
    <submittedName>
        <fullName evidence="4">Pullulanase-type alpha-1,6-glucosidase</fullName>
    </submittedName>
</protein>
<dbReference type="GO" id="GO:0051060">
    <property type="term" value="F:pullulanase activity"/>
    <property type="evidence" value="ECO:0007669"/>
    <property type="project" value="InterPro"/>
</dbReference>
<comment type="similarity">
    <text evidence="1">Belongs to the glycosyl hydrolase 13 family.</text>
</comment>
<dbReference type="InterPro" id="IPR017853">
    <property type="entry name" value="GH"/>
</dbReference>
<reference evidence="4 5" key="1">
    <citation type="submission" date="2020-08" db="EMBL/GenBank/DDBJ databases">
        <title>Genome sequence of Tessaracoccus defluvii JCM 17540T.</title>
        <authorList>
            <person name="Hyun D.-W."/>
            <person name="Bae J.-W."/>
        </authorList>
    </citation>
    <scope>NUCLEOTIDE SEQUENCE [LARGE SCALE GENOMIC DNA]</scope>
    <source>
        <strain evidence="4 5">JCM 17540</strain>
    </source>
</reference>
<dbReference type="SUPFAM" id="SSF51445">
    <property type="entry name" value="(Trans)glycosidases"/>
    <property type="match status" value="2"/>
</dbReference>
<feature type="signal peptide" evidence="2">
    <location>
        <begin position="1"/>
        <end position="41"/>
    </location>
</feature>
<dbReference type="Gene3D" id="2.60.40.1130">
    <property type="entry name" value="Rab geranylgeranyltransferase alpha-subunit, insert domain"/>
    <property type="match status" value="1"/>
</dbReference>
<dbReference type="CDD" id="cd12962">
    <property type="entry name" value="X25_BaPul_like"/>
    <property type="match status" value="3"/>
</dbReference>
<dbReference type="InterPro" id="IPR011839">
    <property type="entry name" value="Pullul_strch"/>
</dbReference>
<dbReference type="InterPro" id="IPR024561">
    <property type="entry name" value="Pullul_strch_C"/>
</dbReference>
<sequence length="2023" mass="215292">MSNSQPRRPLAARVLSVVVSLALALGGAVALASAGATPAAAATESVTLVGSLQTELGCESAWDQACSATHLADADGDGVWSGDFTVPAGDWEFKVAINDGWTESYGDDGENYPLRLAAPTTLTFLFDDETKKISLAAPDLPGDYDATTDADLVAAPVRELGEGESFYFVLTDRFDNGDDSNDTGGLTGDRMVTGFDPTDKGFYHGGDIAGLARQLDYIEGLGTTAIWLTPSFKNNPVQGTGADASAGYHGYWVTDFTQIDPHLGTNAELKDLIAAAHDRGIKVYFDIIANHTADLIDYAEKEYTYIDTATSPYKDVEGNIVNVSELAGQADFPDFHPDTSSFPRTPVRSAENTVMVPEVLNDVTLYHNRGDSTWSGESVTFGDFVGLDDLMTEDPVVVDTMIEIYKTWVDLGIDGYRIDTAKHVNFEFWQEFTTAVNAHAVAAANPDFFMFGEVYDADARLLSPYVRDTEMTSVLDFAFQSSALTYAKGLRADGLTKLFAADDYYTTDHSSASALPTFLGNHDMGRVGRLLQGAGSELERSEIAHSLMYLTRGQPVVYYGDEQGFVGDGNDKDAREDMMASQTESYLDNVLLDGSAYGAGSHFDTDAPLYRHIAALAALRDGNKALDTGAQVELYAADGPGVYAFARVDRTEKVEYVVAINNTDAAAEASFATLTPGATYAPVFGGAASTTAAADGTVSLTVPALSAVVLKADRPVADAADAQAIALAAGAMDDKGLVPVTADIADDRWAETSFAHRAVGAADYVALGTAEDDTPRVFADFGDLHRGTAVELRAVSVDADGSAVATSTLYVVGTDLAGVAPEPEPEPAPTSGRTDLMVTIPGDLNSELGCPNDWQPDCTAIQLVHRGNGVYSNTFTVPAGTWQYKIAIGGSWDENYGAGGVPGGDNATFTLEQDQAVTFVYDDATKWFTSSAQGPLVTLPGSFQDEVGCPGDWQPDCVVTFLQDPDADGTYTWTTSAIPAGSYEVKVAHNLGWDENYGVGGAAGGANYAFSSPGGKPITFTYDIATHILTVEVTDPALPGAGQFLGHWIDANTVAWPANLAPDPADTMWQLWGDADGGLVLADGKVTGGTGEPATLLGTLAYDPTGLTAAQLENRKHLSGFLALRLSLADGVTIGDVLTGQVMVLQAAKAGTPQVFTGLQIPGVLDDLYAESARQADLGVTFDGDVPTLRVWAPTARTVALELFDGLDASTTPTTVPMTRAADGTWSVTGTAGWENRAYRYAVEVYAPSTGEVVTNSVTDPYSVGLTLNSTASVVLDLSDPAWAPALWKDTESPQIDQFVDRTIYEMHIRDFSVSDETVPENLRGTYAAFALEGTDGITRLGELADAGMNTIHLLPSFDIATIEENRAAQAVPAIPTDAAPDSEAQQAAVTAVADADGFNWGYDPFHFNAPEGSYASAGNQDGGARTAEFRSMVGGLHRTGYQVVLDEVFNHTAQSGQGDKSVLDQVVPGYYHRLSLAGSVETSTCCQNVATEHEMAEQLMVDSVVTWARDYRVDGFRFDLMGHHSFDNMVTVRAALDELTLADDGVDGKAIYLYGEGWNFGEVANNARFTQATQGQLDGTHIGAFNDRLRDAVHGGGPFDENKAELQGFGTGLYTDPNGVTVETPEQQLANLRHDQDLIRLGMAGNLEDYAFETSAGELQTGAQLDYNGSPAGYATEPDESVNYVDAHDNETLYDLGVWKLPVDTPMADRVRMNTVSLGTVALGQSPAFWHAGTDLLRSKSLDRNSYNSGDWFNQLDWSMQTNNFGVGLPPEPDNGAKWEAMRPLLADPALKPAPSDIAMSRDAALELLQLRSTNPLLTLGSAELIKERVTFPNAGADQTAGLIVMHVADPAGAADVDPAKDGLLVAINASPEAITEAIDGQAGIEYVLDPVLTDGVRDDPVVATTTWETSSGTLTIPARSVVVLNDTAEPMVEYVTPVAPTFHDVNGWKHDRVIIPTTPGVEYLLNGRVVSAGTYPVTKAQAVVVTARPLEGYEFTDGAASRWAYQFNNTAAKKNGLVYPR</sequence>
<feature type="chain" id="PRO_5028876148" evidence="2">
    <location>
        <begin position="42"/>
        <end position="2023"/>
    </location>
</feature>
<dbReference type="Gene3D" id="2.60.40.10">
    <property type="entry name" value="Immunoglobulins"/>
    <property type="match status" value="4"/>
</dbReference>
<dbReference type="PANTHER" id="PTHR43002">
    <property type="entry name" value="GLYCOGEN DEBRANCHING ENZYME"/>
    <property type="match status" value="1"/>
</dbReference>
<dbReference type="Pfam" id="PF22058">
    <property type="entry name" value="X25_BaPul_like"/>
    <property type="match status" value="3"/>
</dbReference>
<gene>
    <name evidence="4" type="primary">pulA</name>
    <name evidence="4" type="ORF">H9L22_17425</name>
</gene>
<evidence type="ECO:0000313" key="5">
    <source>
        <dbReference type="Proteomes" id="UP000516117"/>
    </source>
</evidence>
<accession>A0A7H0H5P5</accession>
<keyword evidence="2" id="KW-0732">Signal</keyword>
<dbReference type="SMART" id="SM00642">
    <property type="entry name" value="Aamy"/>
    <property type="match status" value="1"/>
</dbReference>
<feature type="domain" description="Glycosyl hydrolase family 13 catalytic" evidence="3">
    <location>
        <begin position="168"/>
        <end position="620"/>
    </location>
</feature>